<feature type="compositionally biased region" description="Basic and acidic residues" evidence="1">
    <location>
        <begin position="392"/>
        <end position="413"/>
    </location>
</feature>
<feature type="region of interest" description="Disordered" evidence="1">
    <location>
        <begin position="392"/>
        <end position="437"/>
    </location>
</feature>
<keyword evidence="4" id="KW-1185">Reference proteome</keyword>
<evidence type="ECO:0000313" key="3">
    <source>
        <dbReference type="EMBL" id="KAH0547935.1"/>
    </source>
</evidence>
<dbReference type="Gene3D" id="1.20.58.340">
    <property type="entry name" value="Magnesium transport protein CorA, transmembrane region"/>
    <property type="match status" value="1"/>
</dbReference>
<protein>
    <submittedName>
        <fullName evidence="3">Uncharacterized protein</fullName>
    </submittedName>
</protein>
<dbReference type="EMBL" id="JAGHQM010003070">
    <property type="protein sequence ID" value="KAH0547935.1"/>
    <property type="molecule type" value="Genomic_DNA"/>
</dbReference>
<dbReference type="AlphaFoldDB" id="A0A9P8L477"/>
<evidence type="ECO:0000313" key="4">
    <source>
        <dbReference type="Proteomes" id="UP000750711"/>
    </source>
</evidence>
<dbReference type="Proteomes" id="UP000750711">
    <property type="component" value="Unassembled WGS sequence"/>
</dbReference>
<sequence length="437" mass="48929">MTNALKLRKSYPYEFLNAQYLTPKIHWDDRDTRGNVGPLLKNKALEIVCKSPAFGSAFASMLLSYDPSISVTSGFLSFAPHGSYRLLLESLEAAAIHAKHPMLLPVVFCSTWVSLFSHENIDIKKDLRAVQRDTKMMAEVVGPGVAEPNLPSAVADAASEEAKVNLQRFDRSHKKLVLIQNDLENAMANFVMDFCHGLMATLQEFNKRPRGQLKELLEEDNRELEDCARSMQLVAAGEMGTRQRMLGRMDMQLKVVRSRRQVSTKNYNCFCPEDFSDPVRFCYTQLYNQMQKEDNHNSIAIARASKDLATASQQDSSAMKSIAILTMVFLPGTAVATLFSVSTFFSTSPRSPHLTVSSSFWIYWVVTVPLTLVVLIIWRLWMKRAEDYHGDSSRLESDLEKGSPQYERSENSPREGGASVRTKEGFGSGGASAAGRR</sequence>
<reference evidence="3" key="1">
    <citation type="submission" date="2021-03" db="EMBL/GenBank/DDBJ databases">
        <title>Comparative genomics and phylogenomic investigation of the class Geoglossomycetes provide insights into ecological specialization and systematics.</title>
        <authorList>
            <person name="Melie T."/>
            <person name="Pirro S."/>
            <person name="Miller A.N."/>
            <person name="Quandt A."/>
        </authorList>
    </citation>
    <scope>NUCLEOTIDE SEQUENCE</scope>
    <source>
        <strain evidence="3">CAQ_001_2017</strain>
    </source>
</reference>
<feature type="compositionally biased region" description="Gly residues" evidence="1">
    <location>
        <begin position="426"/>
        <end position="437"/>
    </location>
</feature>
<proteinExistence type="predicted"/>
<accession>A0A9P8L477</accession>
<keyword evidence="2" id="KW-0472">Membrane</keyword>
<keyword evidence="2" id="KW-0812">Transmembrane</keyword>
<name>A0A9P8L477_9PEZI</name>
<feature type="transmembrane region" description="Helical" evidence="2">
    <location>
        <begin position="361"/>
        <end position="381"/>
    </location>
</feature>
<feature type="transmembrane region" description="Helical" evidence="2">
    <location>
        <begin position="322"/>
        <end position="341"/>
    </location>
</feature>
<evidence type="ECO:0000256" key="2">
    <source>
        <dbReference type="SAM" id="Phobius"/>
    </source>
</evidence>
<organism evidence="3 4">
    <name type="scientific">Trichoglossum hirsutum</name>
    <dbReference type="NCBI Taxonomy" id="265104"/>
    <lineage>
        <taxon>Eukaryota</taxon>
        <taxon>Fungi</taxon>
        <taxon>Dikarya</taxon>
        <taxon>Ascomycota</taxon>
        <taxon>Pezizomycotina</taxon>
        <taxon>Geoglossomycetes</taxon>
        <taxon>Geoglossales</taxon>
        <taxon>Geoglossaceae</taxon>
        <taxon>Trichoglossum</taxon>
    </lineage>
</organism>
<evidence type="ECO:0000256" key="1">
    <source>
        <dbReference type="SAM" id="MobiDB-lite"/>
    </source>
</evidence>
<gene>
    <name evidence="3" type="ORF">GP486_008324</name>
</gene>
<keyword evidence="2" id="KW-1133">Transmembrane helix</keyword>
<comment type="caution">
    <text evidence="3">The sequence shown here is derived from an EMBL/GenBank/DDBJ whole genome shotgun (WGS) entry which is preliminary data.</text>
</comment>